<dbReference type="STRING" id="870908.SAMN04488044_2544"/>
<evidence type="ECO:0000313" key="2">
    <source>
        <dbReference type="Proteomes" id="UP000184211"/>
    </source>
</evidence>
<proteinExistence type="predicted"/>
<evidence type="ECO:0000313" key="1">
    <source>
        <dbReference type="EMBL" id="SHH44069.1"/>
    </source>
</evidence>
<dbReference type="InterPro" id="IPR021959">
    <property type="entry name" value="DUF3576"/>
</dbReference>
<sequence>MTFKSVAKLTILGVALGALVSCGGLRRGGDADSYGQGGSAADPTNRAIPVQERETTIWDIFKKDNSDITVKVNKYIWAASLEVLDFLPVESIDPFSGVIVTGFGTPPGGGRSYRATVLVRDPALDARSLHVALQTRGGAAVSDSTVRAVEDAILARARQLRIRDGRF</sequence>
<name>A0A1M5SZZ7_9RHOB</name>
<dbReference type="Pfam" id="PF12100">
    <property type="entry name" value="DUF3576"/>
    <property type="match status" value="1"/>
</dbReference>
<evidence type="ECO:0008006" key="3">
    <source>
        <dbReference type="Google" id="ProtNLM"/>
    </source>
</evidence>
<organism evidence="1 2">
    <name type="scientific">Cognatishimia maritima</name>
    <dbReference type="NCBI Taxonomy" id="870908"/>
    <lineage>
        <taxon>Bacteria</taxon>
        <taxon>Pseudomonadati</taxon>
        <taxon>Pseudomonadota</taxon>
        <taxon>Alphaproteobacteria</taxon>
        <taxon>Rhodobacterales</taxon>
        <taxon>Paracoccaceae</taxon>
        <taxon>Cognatishimia</taxon>
    </lineage>
</organism>
<reference evidence="2" key="1">
    <citation type="submission" date="2016-11" db="EMBL/GenBank/DDBJ databases">
        <authorList>
            <person name="Varghese N."/>
            <person name="Submissions S."/>
        </authorList>
    </citation>
    <scope>NUCLEOTIDE SEQUENCE [LARGE SCALE GENOMIC DNA]</scope>
    <source>
        <strain evidence="2">DSM 28223</strain>
    </source>
</reference>
<dbReference type="Proteomes" id="UP000184211">
    <property type="component" value="Unassembled WGS sequence"/>
</dbReference>
<dbReference type="OrthoDB" id="8479681at2"/>
<dbReference type="EMBL" id="FQWM01000005">
    <property type="protein sequence ID" value="SHH44069.1"/>
    <property type="molecule type" value="Genomic_DNA"/>
</dbReference>
<dbReference type="PROSITE" id="PS51257">
    <property type="entry name" value="PROKAR_LIPOPROTEIN"/>
    <property type="match status" value="1"/>
</dbReference>
<accession>A0A1M5SZZ7</accession>
<dbReference type="AlphaFoldDB" id="A0A1M5SZZ7"/>
<gene>
    <name evidence="1" type="ORF">SAMN04488044_2544</name>
</gene>
<protein>
    <recommendedName>
        <fullName evidence="3">DUF3576 domain-containing protein</fullName>
    </recommendedName>
</protein>
<keyword evidence="2" id="KW-1185">Reference proteome</keyword>
<dbReference type="RefSeq" id="WP_072793408.1">
    <property type="nucleotide sequence ID" value="NZ_FQWM01000005.1"/>
</dbReference>